<dbReference type="Proteomes" id="UP000216195">
    <property type="component" value="Unassembled WGS sequence"/>
</dbReference>
<sequence>EDFIGLVGAMADADHLAFGIPARAANALMSTPDKERGSILSTVRRITAFLDDPRICAAMTDSDFRLSELKAKPMTVY</sequence>
<name>A0AAE5KPX6_9MICC</name>
<feature type="non-terminal residue" evidence="1">
    <location>
        <position position="1"/>
    </location>
</feature>
<protein>
    <submittedName>
        <fullName evidence="1">Uncharacterized protein</fullName>
    </submittedName>
</protein>
<dbReference type="AlphaFoldDB" id="A0AAE5KPX6"/>
<reference evidence="1 2" key="1">
    <citation type="submission" date="2017-04" db="EMBL/GenBank/DDBJ databases">
        <title>Kefir bacterial isolates.</title>
        <authorList>
            <person name="Kim Y."/>
            <person name="Blasche S."/>
            <person name="Patil K.R."/>
        </authorList>
    </citation>
    <scope>NUCLEOTIDE SEQUENCE [LARGE SCALE GENOMIC DNA]</scope>
    <source>
        <strain evidence="1 2">OG2-1</strain>
    </source>
</reference>
<feature type="non-terminal residue" evidence="1">
    <location>
        <position position="77"/>
    </location>
</feature>
<accession>A0AAE5KPX6</accession>
<evidence type="ECO:0000313" key="2">
    <source>
        <dbReference type="Proteomes" id="UP000216195"/>
    </source>
</evidence>
<comment type="caution">
    <text evidence="1">The sequence shown here is derived from an EMBL/GenBank/DDBJ whole genome shotgun (WGS) entry which is preliminary data.</text>
</comment>
<dbReference type="EMBL" id="NCWU01000066">
    <property type="protein sequence ID" value="PAK83058.1"/>
    <property type="molecule type" value="Genomic_DNA"/>
</dbReference>
<proteinExistence type="predicted"/>
<evidence type="ECO:0000313" key="1">
    <source>
        <dbReference type="EMBL" id="PAK83058.1"/>
    </source>
</evidence>
<dbReference type="Pfam" id="PF02534">
    <property type="entry name" value="T4SS-DNA_transf"/>
    <property type="match status" value="1"/>
</dbReference>
<dbReference type="InterPro" id="IPR003688">
    <property type="entry name" value="TraG/VirD4"/>
</dbReference>
<dbReference type="GO" id="GO:0016020">
    <property type="term" value="C:membrane"/>
    <property type="evidence" value="ECO:0007669"/>
    <property type="project" value="InterPro"/>
</dbReference>
<gene>
    <name evidence="1" type="ORF">B8W87_10740</name>
</gene>
<organism evidence="1 2">
    <name type="scientific">Rothia dentocariosa</name>
    <dbReference type="NCBI Taxonomy" id="2047"/>
    <lineage>
        <taxon>Bacteria</taxon>
        <taxon>Bacillati</taxon>
        <taxon>Actinomycetota</taxon>
        <taxon>Actinomycetes</taxon>
        <taxon>Micrococcales</taxon>
        <taxon>Micrococcaceae</taxon>
        <taxon>Rothia</taxon>
    </lineage>
</organism>